<keyword evidence="1" id="KW-1133">Transmembrane helix</keyword>
<evidence type="ECO:0000313" key="3">
    <source>
        <dbReference type="Proteomes" id="UP000236893"/>
    </source>
</evidence>
<organism evidence="2 3">
    <name type="scientific">Solitalea longa</name>
    <dbReference type="NCBI Taxonomy" id="2079460"/>
    <lineage>
        <taxon>Bacteria</taxon>
        <taxon>Pseudomonadati</taxon>
        <taxon>Bacteroidota</taxon>
        <taxon>Sphingobacteriia</taxon>
        <taxon>Sphingobacteriales</taxon>
        <taxon>Sphingobacteriaceae</taxon>
        <taxon>Solitalea</taxon>
    </lineage>
</organism>
<comment type="caution">
    <text evidence="2">The sequence shown here is derived from an EMBL/GenBank/DDBJ whole genome shotgun (WGS) entry which is preliminary data.</text>
</comment>
<feature type="transmembrane region" description="Helical" evidence="1">
    <location>
        <begin position="91"/>
        <end position="111"/>
    </location>
</feature>
<keyword evidence="1" id="KW-0472">Membrane</keyword>
<name>A0A2S5A0B1_9SPHI</name>
<sequence length="365" mass="42691">MDKQLKRNVYWLITLLLLLFIFRLIGGYTILVEHVYFRYIYTAISATLRLITGWLPFSFGDILYTVVILIALLSIFKFIQKLVRTKEKKGVFLFSGLAKGLGIFIGAYLIFQICWGFNYFREPLSERLNITTDKVEKEQLKQLALFLAQRVNETHLKLTNDSLKQYKSTLSTKDLYEIAKTGYQEYPSFNFKFYSTKTSLYKKLLNYSGIGGYYNPFSGEAQVNTDPPKFCLPFTICHEMAHQSGISAEEEANFVGYLTALKTNNTFFIYSAELEAFMYTAGELGRMDSVARRQCYKSLNKGVKEDIREYKKFWLSHSSAIEPYFEWYYDWFLRSNNQPKGIRSYNEFVNLLVGYYDQKRTAQNK</sequence>
<dbReference type="OrthoDB" id="1048788at2"/>
<evidence type="ECO:0000313" key="2">
    <source>
        <dbReference type="EMBL" id="POY36030.1"/>
    </source>
</evidence>
<reference evidence="2 3" key="1">
    <citation type="submission" date="2018-01" db="EMBL/GenBank/DDBJ databases">
        <authorList>
            <person name="Gaut B.S."/>
            <person name="Morton B.R."/>
            <person name="Clegg M.T."/>
            <person name="Duvall M.R."/>
        </authorList>
    </citation>
    <scope>NUCLEOTIDE SEQUENCE [LARGE SCALE GENOMIC DNA]</scope>
    <source>
        <strain evidence="2 3">HR-AV</strain>
    </source>
</reference>
<gene>
    <name evidence="2" type="ORF">C3K47_12585</name>
</gene>
<keyword evidence="1" id="KW-0812">Transmembrane</keyword>
<dbReference type="Proteomes" id="UP000236893">
    <property type="component" value="Unassembled WGS sequence"/>
</dbReference>
<protein>
    <recommendedName>
        <fullName evidence="4">DUF3810 domain-containing protein</fullName>
    </recommendedName>
</protein>
<keyword evidence="3" id="KW-1185">Reference proteome</keyword>
<evidence type="ECO:0000256" key="1">
    <source>
        <dbReference type="SAM" id="Phobius"/>
    </source>
</evidence>
<proteinExistence type="predicted"/>
<feature type="transmembrane region" description="Helical" evidence="1">
    <location>
        <begin position="62"/>
        <end position="79"/>
    </location>
</feature>
<evidence type="ECO:0008006" key="4">
    <source>
        <dbReference type="Google" id="ProtNLM"/>
    </source>
</evidence>
<dbReference type="Pfam" id="PF12725">
    <property type="entry name" value="DUF3810"/>
    <property type="match status" value="1"/>
</dbReference>
<dbReference type="InterPro" id="IPR024294">
    <property type="entry name" value="DUF3810"/>
</dbReference>
<dbReference type="EMBL" id="PQVF01000008">
    <property type="protein sequence ID" value="POY36030.1"/>
    <property type="molecule type" value="Genomic_DNA"/>
</dbReference>
<accession>A0A2S5A0B1</accession>
<dbReference type="RefSeq" id="WP_103789493.1">
    <property type="nucleotide sequence ID" value="NZ_PQVF01000008.1"/>
</dbReference>
<feature type="transmembrane region" description="Helical" evidence="1">
    <location>
        <begin position="9"/>
        <end position="31"/>
    </location>
</feature>
<dbReference type="AlphaFoldDB" id="A0A2S5A0B1"/>